<evidence type="ECO:0000256" key="7">
    <source>
        <dbReference type="ARBA" id="ARBA00023136"/>
    </source>
</evidence>
<proteinExistence type="inferred from homology"/>
<dbReference type="Proteomes" id="UP000184188">
    <property type="component" value="Unassembled WGS sequence"/>
</dbReference>
<gene>
    <name evidence="10" type="ORF">ASPZODRAFT_66436</name>
</gene>
<evidence type="ECO:0000256" key="8">
    <source>
        <dbReference type="ARBA" id="ARBA00024801"/>
    </source>
</evidence>
<feature type="transmembrane region" description="Helical" evidence="9">
    <location>
        <begin position="380"/>
        <end position="405"/>
    </location>
</feature>
<feature type="transmembrane region" description="Helical" evidence="9">
    <location>
        <begin position="155"/>
        <end position="175"/>
    </location>
</feature>
<evidence type="ECO:0000256" key="9">
    <source>
        <dbReference type="RuleBase" id="RU363073"/>
    </source>
</evidence>
<keyword evidence="3 9" id="KW-0813">Transport</keyword>
<feature type="transmembrane region" description="Helical" evidence="9">
    <location>
        <begin position="212"/>
        <end position="239"/>
    </location>
</feature>
<dbReference type="RefSeq" id="XP_022581038.1">
    <property type="nucleotide sequence ID" value="XM_022729375.1"/>
</dbReference>
<feature type="transmembrane region" description="Helical" evidence="9">
    <location>
        <begin position="130"/>
        <end position="149"/>
    </location>
</feature>
<dbReference type="Pfam" id="PF11700">
    <property type="entry name" value="ATG22"/>
    <property type="match status" value="1"/>
</dbReference>
<dbReference type="EMBL" id="KV878342">
    <property type="protein sequence ID" value="OJJ46528.1"/>
    <property type="molecule type" value="Genomic_DNA"/>
</dbReference>
<dbReference type="STRING" id="1073090.A0A1L9SH85"/>
<dbReference type="PANTHER" id="PTHR23519:SF2">
    <property type="entry name" value="AUTOPHAGY-RELATED PROTEIN 22"/>
    <property type="match status" value="1"/>
</dbReference>
<organism evidence="10 11">
    <name type="scientific">Penicilliopsis zonata CBS 506.65</name>
    <dbReference type="NCBI Taxonomy" id="1073090"/>
    <lineage>
        <taxon>Eukaryota</taxon>
        <taxon>Fungi</taxon>
        <taxon>Dikarya</taxon>
        <taxon>Ascomycota</taxon>
        <taxon>Pezizomycotina</taxon>
        <taxon>Eurotiomycetes</taxon>
        <taxon>Eurotiomycetidae</taxon>
        <taxon>Eurotiales</taxon>
        <taxon>Aspergillaceae</taxon>
        <taxon>Penicilliopsis</taxon>
    </lineage>
</organism>
<keyword evidence="5 9" id="KW-1133">Transmembrane helix</keyword>
<keyword evidence="9" id="KW-0029">Amino-acid transport</keyword>
<keyword evidence="6 9" id="KW-0072">Autophagy</keyword>
<dbReference type="InterPro" id="IPR036259">
    <property type="entry name" value="MFS_trans_sf"/>
</dbReference>
<reference evidence="11" key="1">
    <citation type="journal article" date="2017" name="Genome Biol.">
        <title>Comparative genomics reveals high biological diversity and specific adaptations in the industrially and medically important fungal genus Aspergillus.</title>
        <authorList>
            <person name="de Vries R.P."/>
            <person name="Riley R."/>
            <person name="Wiebenga A."/>
            <person name="Aguilar-Osorio G."/>
            <person name="Amillis S."/>
            <person name="Uchima C.A."/>
            <person name="Anderluh G."/>
            <person name="Asadollahi M."/>
            <person name="Askin M."/>
            <person name="Barry K."/>
            <person name="Battaglia E."/>
            <person name="Bayram O."/>
            <person name="Benocci T."/>
            <person name="Braus-Stromeyer S.A."/>
            <person name="Caldana C."/>
            <person name="Canovas D."/>
            <person name="Cerqueira G.C."/>
            <person name="Chen F."/>
            <person name="Chen W."/>
            <person name="Choi C."/>
            <person name="Clum A."/>
            <person name="Dos Santos R.A."/>
            <person name="Damasio A.R."/>
            <person name="Diallinas G."/>
            <person name="Emri T."/>
            <person name="Fekete E."/>
            <person name="Flipphi M."/>
            <person name="Freyberg S."/>
            <person name="Gallo A."/>
            <person name="Gournas C."/>
            <person name="Habgood R."/>
            <person name="Hainaut M."/>
            <person name="Harispe M.L."/>
            <person name="Henrissat B."/>
            <person name="Hilden K.S."/>
            <person name="Hope R."/>
            <person name="Hossain A."/>
            <person name="Karabika E."/>
            <person name="Karaffa L."/>
            <person name="Karanyi Z."/>
            <person name="Krasevec N."/>
            <person name="Kuo A."/>
            <person name="Kusch H."/>
            <person name="LaButti K."/>
            <person name="Lagendijk E.L."/>
            <person name="Lapidus A."/>
            <person name="Levasseur A."/>
            <person name="Lindquist E."/>
            <person name="Lipzen A."/>
            <person name="Logrieco A.F."/>
            <person name="MacCabe A."/>
            <person name="Maekelae M.R."/>
            <person name="Malavazi I."/>
            <person name="Melin P."/>
            <person name="Meyer V."/>
            <person name="Mielnichuk N."/>
            <person name="Miskei M."/>
            <person name="Molnar A.P."/>
            <person name="Mule G."/>
            <person name="Ngan C.Y."/>
            <person name="Orejas M."/>
            <person name="Orosz E."/>
            <person name="Ouedraogo J.P."/>
            <person name="Overkamp K.M."/>
            <person name="Park H.-S."/>
            <person name="Perrone G."/>
            <person name="Piumi F."/>
            <person name="Punt P.J."/>
            <person name="Ram A.F."/>
            <person name="Ramon A."/>
            <person name="Rauscher S."/>
            <person name="Record E."/>
            <person name="Riano-Pachon D.M."/>
            <person name="Robert V."/>
            <person name="Roehrig J."/>
            <person name="Ruller R."/>
            <person name="Salamov A."/>
            <person name="Salih N.S."/>
            <person name="Samson R.A."/>
            <person name="Sandor E."/>
            <person name="Sanguinetti M."/>
            <person name="Schuetze T."/>
            <person name="Sepcic K."/>
            <person name="Shelest E."/>
            <person name="Sherlock G."/>
            <person name="Sophianopoulou V."/>
            <person name="Squina F.M."/>
            <person name="Sun H."/>
            <person name="Susca A."/>
            <person name="Todd R.B."/>
            <person name="Tsang A."/>
            <person name="Unkles S.E."/>
            <person name="van de Wiele N."/>
            <person name="van Rossen-Uffink D."/>
            <person name="Oliveira J.V."/>
            <person name="Vesth T.C."/>
            <person name="Visser J."/>
            <person name="Yu J.-H."/>
            <person name="Zhou M."/>
            <person name="Andersen M.R."/>
            <person name="Archer D.B."/>
            <person name="Baker S.E."/>
            <person name="Benoit I."/>
            <person name="Brakhage A.A."/>
            <person name="Braus G.H."/>
            <person name="Fischer R."/>
            <person name="Frisvad J.C."/>
            <person name="Goldman G.H."/>
            <person name="Houbraken J."/>
            <person name="Oakley B."/>
            <person name="Pocsi I."/>
            <person name="Scazzocchio C."/>
            <person name="Seiboth B."/>
            <person name="vanKuyk P.A."/>
            <person name="Wortman J."/>
            <person name="Dyer P.S."/>
            <person name="Grigoriev I.V."/>
        </authorList>
    </citation>
    <scope>NUCLEOTIDE SEQUENCE [LARGE SCALE GENOMIC DNA]</scope>
    <source>
        <strain evidence="11">CBS 506.65</strain>
    </source>
</reference>
<evidence type="ECO:0000256" key="6">
    <source>
        <dbReference type="ARBA" id="ARBA00023006"/>
    </source>
</evidence>
<dbReference type="VEuPathDB" id="FungiDB:ASPZODRAFT_66436"/>
<comment type="caution">
    <text evidence="9">Lacks conserved residue(s) required for the propagation of feature annotation.</text>
</comment>
<comment type="subcellular location">
    <subcellularLocation>
        <location evidence="1 9">Vacuole membrane</location>
        <topology evidence="1 9">Multi-pass membrane protein</topology>
    </subcellularLocation>
</comment>
<dbReference type="InterPro" id="IPR050495">
    <property type="entry name" value="ATG22/LtaA_families"/>
</dbReference>
<keyword evidence="7 9" id="KW-0472">Membrane</keyword>
<sequence>MPSRSSQDALESAIVETEAEPNTASLNSKKALWAFLVLCYSTGPVSSMVASYVPAAILSAANLLGHQQGSDKPCPRRGGNITCLVRFGGGEIDYASFTLYLKAISRTTEGVVAIFTAGVADYSNYRKTMMIASIVLFGALALPFAALTGDSYSQLTALSVLYCLVVTVQGVYTIIEGSYIPIFMRATGWFQETPIAPVAPGRQGSSPWTTGVSVSVLAMVSSNLGALTALIIGVILVYGRGSASSGGFDNYFLAVTIAGCITIVFALVGHFLLPSVQGKELRPGENVLVLPIKGWFRLLRDAPHYSEAFKLCIGWILWNTGYTNHLTLMTALFLEVTGFSSSSGVYSVWSFTSVIFACMGSLGFLYLYPRLRLPVKSWAYLFLAVNSLCVLWGCIGISNAVTIGYKHQVEFWVAQVLFMSTSSALRSYNRALYSSLIPKGFEAQFFGLEVTLDLATGWINPLVMGAIQDRTHNLRFPMIPNLLLMLVGTVLYFLVDIPKGIEEAKLTRL</sequence>
<dbReference type="InterPro" id="IPR024671">
    <property type="entry name" value="Atg22-like"/>
</dbReference>
<name>A0A1L9SH85_9EURO</name>
<keyword evidence="11" id="KW-1185">Reference proteome</keyword>
<feature type="transmembrane region" description="Helical" evidence="9">
    <location>
        <begin position="308"/>
        <end position="334"/>
    </location>
</feature>
<dbReference type="SUPFAM" id="SSF103473">
    <property type="entry name" value="MFS general substrate transporter"/>
    <property type="match status" value="1"/>
</dbReference>
<dbReference type="AlphaFoldDB" id="A0A1L9SH85"/>
<feature type="transmembrane region" description="Helical" evidence="9">
    <location>
        <begin position="251"/>
        <end position="273"/>
    </location>
</feature>
<evidence type="ECO:0000256" key="5">
    <source>
        <dbReference type="ARBA" id="ARBA00022989"/>
    </source>
</evidence>
<protein>
    <recommendedName>
        <fullName evidence="9">Autophagy-related protein</fullName>
    </recommendedName>
</protein>
<comment type="similarity">
    <text evidence="2 9">Belongs to the ATG22 family.</text>
</comment>
<evidence type="ECO:0000313" key="10">
    <source>
        <dbReference type="EMBL" id="OJJ46528.1"/>
    </source>
</evidence>
<feature type="transmembrane region" description="Helical" evidence="9">
    <location>
        <begin position="31"/>
        <end position="53"/>
    </location>
</feature>
<dbReference type="GeneID" id="34615839"/>
<dbReference type="GO" id="GO:0032974">
    <property type="term" value="P:amino acid transmembrane export from vacuole"/>
    <property type="evidence" value="ECO:0007669"/>
    <property type="project" value="TreeGrafter"/>
</dbReference>
<dbReference type="PANTHER" id="PTHR23519">
    <property type="entry name" value="AUTOPHAGY-RELATED PROTEIN 22"/>
    <property type="match status" value="1"/>
</dbReference>
<accession>A0A1L9SH85</accession>
<evidence type="ECO:0000256" key="4">
    <source>
        <dbReference type="ARBA" id="ARBA00022692"/>
    </source>
</evidence>
<evidence type="ECO:0000256" key="1">
    <source>
        <dbReference type="ARBA" id="ARBA00004128"/>
    </source>
</evidence>
<comment type="function">
    <text evidence="8 9">Vacuolar effluxer which mediate the efflux of amino acids resulting from autophagic degradation. The release of autophagic amino acids allows the maintenance of protein synthesis and viability during nitrogen starvation.</text>
</comment>
<evidence type="ECO:0000256" key="3">
    <source>
        <dbReference type="ARBA" id="ARBA00022448"/>
    </source>
</evidence>
<dbReference type="OrthoDB" id="42657at2759"/>
<keyword evidence="9" id="KW-0926">Vacuole</keyword>
<feature type="transmembrane region" description="Helical" evidence="9">
    <location>
        <begin position="346"/>
        <end position="368"/>
    </location>
</feature>
<keyword evidence="4 9" id="KW-0812">Transmembrane</keyword>
<dbReference type="GO" id="GO:0005774">
    <property type="term" value="C:vacuolar membrane"/>
    <property type="evidence" value="ECO:0007669"/>
    <property type="project" value="UniProtKB-SubCell"/>
</dbReference>
<evidence type="ECO:0000313" key="11">
    <source>
        <dbReference type="Proteomes" id="UP000184188"/>
    </source>
</evidence>
<evidence type="ECO:0000256" key="2">
    <source>
        <dbReference type="ARBA" id="ARBA00006978"/>
    </source>
</evidence>
<dbReference type="GO" id="GO:0006914">
    <property type="term" value="P:autophagy"/>
    <property type="evidence" value="ECO:0007669"/>
    <property type="project" value="UniProtKB-KW"/>
</dbReference>
<feature type="transmembrane region" description="Helical" evidence="9">
    <location>
        <begin position="478"/>
        <end position="495"/>
    </location>
</feature>